<proteinExistence type="predicted"/>
<sequence>MTIAIDIESANLETRNKKGGGTYQVQEAFAHTTDNHGNPRRYPERINIFPPKDAKVMSLPIHPAPIFWLRNLSRLITDFLSLVFLN</sequence>
<keyword evidence="2" id="KW-1185">Reference proteome</keyword>
<name>A0A266Q6K0_9GAMM</name>
<reference evidence="2" key="1">
    <citation type="submission" date="2017-05" db="EMBL/GenBank/DDBJ databases">
        <authorList>
            <person name="Barney B.M."/>
        </authorList>
    </citation>
    <scope>NUCLEOTIDE SEQUENCE [LARGE SCALE GENOMIC DNA]</scope>
    <source>
        <strain evidence="2">PSBB022</strain>
    </source>
</reference>
<accession>A0A266Q6K0</accession>
<dbReference type="AlphaFoldDB" id="A0A266Q6K0"/>
<evidence type="ECO:0000313" key="2">
    <source>
        <dbReference type="Proteomes" id="UP000216101"/>
    </source>
</evidence>
<dbReference type="Proteomes" id="UP000216101">
    <property type="component" value="Unassembled WGS sequence"/>
</dbReference>
<evidence type="ECO:0000313" key="1">
    <source>
        <dbReference type="EMBL" id="OZY85475.1"/>
    </source>
</evidence>
<dbReference type="EMBL" id="NHNI01000001">
    <property type="protein sequence ID" value="OZY85475.1"/>
    <property type="molecule type" value="Genomic_DNA"/>
</dbReference>
<protein>
    <submittedName>
        <fullName evidence="1">Uncharacterized protein</fullName>
    </submittedName>
</protein>
<organism evidence="1 2">
    <name type="scientific">Cellvibrio mixtus</name>
    <dbReference type="NCBI Taxonomy" id="39650"/>
    <lineage>
        <taxon>Bacteria</taxon>
        <taxon>Pseudomonadati</taxon>
        <taxon>Pseudomonadota</taxon>
        <taxon>Gammaproteobacteria</taxon>
        <taxon>Cellvibrionales</taxon>
        <taxon>Cellvibrionaceae</taxon>
        <taxon>Cellvibrio</taxon>
    </lineage>
</organism>
<dbReference type="RefSeq" id="WP_094983385.1">
    <property type="nucleotide sequence ID" value="NZ_NHNI01000001.1"/>
</dbReference>
<gene>
    <name evidence="1" type="ORF">CBP51_00020</name>
</gene>
<comment type="caution">
    <text evidence="1">The sequence shown here is derived from an EMBL/GenBank/DDBJ whole genome shotgun (WGS) entry which is preliminary data.</text>
</comment>